<evidence type="ECO:0000256" key="4">
    <source>
        <dbReference type="ARBA" id="ARBA00022692"/>
    </source>
</evidence>
<evidence type="ECO:0000256" key="7">
    <source>
        <dbReference type="SAM" id="Phobius"/>
    </source>
</evidence>
<keyword evidence="5 7" id="KW-1133">Transmembrane helix</keyword>
<keyword evidence="3" id="KW-1003">Cell membrane</keyword>
<feature type="transmembrane region" description="Helical" evidence="7">
    <location>
        <begin position="149"/>
        <end position="169"/>
    </location>
</feature>
<dbReference type="EMBL" id="CP041636">
    <property type="protein sequence ID" value="QDO97996.1"/>
    <property type="molecule type" value="Genomic_DNA"/>
</dbReference>
<dbReference type="Proteomes" id="UP000317496">
    <property type="component" value="Chromosome"/>
</dbReference>
<evidence type="ECO:0000313" key="8">
    <source>
        <dbReference type="EMBL" id="QDO97996.1"/>
    </source>
</evidence>
<evidence type="ECO:0000256" key="6">
    <source>
        <dbReference type="ARBA" id="ARBA00023136"/>
    </source>
</evidence>
<dbReference type="InterPro" id="IPR018383">
    <property type="entry name" value="UPF0324_pro"/>
</dbReference>
<evidence type="ECO:0000313" key="9">
    <source>
        <dbReference type="Proteomes" id="UP000317496"/>
    </source>
</evidence>
<protein>
    <submittedName>
        <fullName evidence="8">Putative sulfate exporter family transporter</fullName>
    </submittedName>
</protein>
<comment type="similarity">
    <text evidence="2">Belongs to the UPF0324 family.</text>
</comment>
<organism evidence="8 9">
    <name type="scientific">Ferrovibrio terrae</name>
    <dbReference type="NCBI Taxonomy" id="2594003"/>
    <lineage>
        <taxon>Bacteria</taxon>
        <taxon>Pseudomonadati</taxon>
        <taxon>Pseudomonadota</taxon>
        <taxon>Alphaproteobacteria</taxon>
        <taxon>Rhodospirillales</taxon>
        <taxon>Rhodospirillaceae</taxon>
        <taxon>Ferrovibrio</taxon>
    </lineage>
</organism>
<comment type="subcellular location">
    <subcellularLocation>
        <location evidence="1">Cell membrane</location>
        <topology evidence="1">Multi-pass membrane protein</topology>
    </subcellularLocation>
</comment>
<dbReference type="AlphaFoldDB" id="A0A516H2I5"/>
<feature type="transmembrane region" description="Helical" evidence="7">
    <location>
        <begin position="83"/>
        <end position="105"/>
    </location>
</feature>
<feature type="transmembrane region" description="Helical" evidence="7">
    <location>
        <begin position="245"/>
        <end position="270"/>
    </location>
</feature>
<evidence type="ECO:0000256" key="5">
    <source>
        <dbReference type="ARBA" id="ARBA00022989"/>
    </source>
</evidence>
<name>A0A516H2I5_9PROT</name>
<dbReference type="OrthoDB" id="5393513at2"/>
<feature type="transmembrane region" description="Helical" evidence="7">
    <location>
        <begin position="30"/>
        <end position="46"/>
    </location>
</feature>
<gene>
    <name evidence="8" type="ORF">FNB15_12265</name>
</gene>
<keyword evidence="6 7" id="KW-0472">Membrane</keyword>
<dbReference type="KEGG" id="fer:FNB15_12265"/>
<feature type="transmembrane region" description="Helical" evidence="7">
    <location>
        <begin position="117"/>
        <end position="137"/>
    </location>
</feature>
<feature type="transmembrane region" description="Helical" evidence="7">
    <location>
        <begin position="276"/>
        <end position="298"/>
    </location>
</feature>
<accession>A0A516H2I5</accession>
<sequence>MERMRNLLPGLTVAATVALAVGFISEHYGGPPFLLALLLGMAFNFLSTDARVRPGIDLSARTVLRIGVALLGIRITMDRITELGPIPILLAVCGVTVAIGSGLLLARLAGRSREEGLLSGGAVGICGASAAMAISAALPRSPQAERLTLLTVIGVTAFSTIAMIIYPVMASMLGLDETASGVLFGATIHDVAQVLGAGLTVSPHAGDVATFVKLIRVACLLPVVVGIGLIYRTRAAGTGTQTQPLLPHFLLGFIALVVLGSVIPLPAVVVSSVSEISRWCLLVAIAALGVKTSFAELFALGWKPLALILAETLVLLCFVLAGLFLFF</sequence>
<feature type="transmembrane region" description="Helical" evidence="7">
    <location>
        <begin position="305"/>
        <end position="326"/>
    </location>
</feature>
<dbReference type="RefSeq" id="WP_144068977.1">
    <property type="nucleotide sequence ID" value="NZ_CP041636.1"/>
</dbReference>
<feature type="transmembrane region" description="Helical" evidence="7">
    <location>
        <begin position="181"/>
        <end position="202"/>
    </location>
</feature>
<dbReference type="Pfam" id="PF03601">
    <property type="entry name" value="Cons_hypoth698"/>
    <property type="match status" value="1"/>
</dbReference>
<feature type="transmembrane region" description="Helical" evidence="7">
    <location>
        <begin position="214"/>
        <end position="233"/>
    </location>
</feature>
<reference evidence="8 9" key="1">
    <citation type="submission" date="2019-07" db="EMBL/GenBank/DDBJ databases">
        <title>Genome sequencing for Ferrovibrio sp. K5.</title>
        <authorList>
            <person name="Park S.-J."/>
        </authorList>
    </citation>
    <scope>NUCLEOTIDE SEQUENCE [LARGE SCALE GENOMIC DNA]</scope>
    <source>
        <strain evidence="8 9">K5</strain>
    </source>
</reference>
<evidence type="ECO:0000256" key="3">
    <source>
        <dbReference type="ARBA" id="ARBA00022475"/>
    </source>
</evidence>
<proteinExistence type="inferred from homology"/>
<keyword evidence="4 7" id="KW-0812">Transmembrane</keyword>
<dbReference type="PANTHER" id="PTHR30106">
    <property type="entry name" value="INNER MEMBRANE PROTEIN YEIH-RELATED"/>
    <property type="match status" value="1"/>
</dbReference>
<evidence type="ECO:0000256" key="1">
    <source>
        <dbReference type="ARBA" id="ARBA00004651"/>
    </source>
</evidence>
<keyword evidence="9" id="KW-1185">Reference proteome</keyword>
<evidence type="ECO:0000256" key="2">
    <source>
        <dbReference type="ARBA" id="ARBA00007977"/>
    </source>
</evidence>
<dbReference type="GO" id="GO:0005886">
    <property type="term" value="C:plasma membrane"/>
    <property type="evidence" value="ECO:0007669"/>
    <property type="project" value="UniProtKB-SubCell"/>
</dbReference>
<dbReference type="PANTHER" id="PTHR30106:SF2">
    <property type="entry name" value="UPF0324 INNER MEMBRANE PROTEIN YEIH"/>
    <property type="match status" value="1"/>
</dbReference>